<comment type="caution">
    <text evidence="4">The sequence shown here is derived from an EMBL/GenBank/DDBJ whole genome shotgun (WGS) entry which is preliminary data.</text>
</comment>
<dbReference type="PROSITE" id="PS50157">
    <property type="entry name" value="ZINC_FINGER_C2H2_2"/>
    <property type="match status" value="1"/>
</dbReference>
<dbReference type="SMART" id="SM00355">
    <property type="entry name" value="ZnF_C2H2"/>
    <property type="match status" value="2"/>
</dbReference>
<keyword evidence="1" id="KW-0479">Metal-binding</keyword>
<reference evidence="4 5" key="1">
    <citation type="submission" date="2018-04" db="EMBL/GenBank/DDBJ databases">
        <title>The genome of golden apple snail Pomacea canaliculata provides insight into stress tolerance and invasive adaptation.</title>
        <authorList>
            <person name="Liu C."/>
            <person name="Liu B."/>
            <person name="Ren Y."/>
            <person name="Zhang Y."/>
            <person name="Wang H."/>
            <person name="Li S."/>
            <person name="Jiang F."/>
            <person name="Yin L."/>
            <person name="Zhang G."/>
            <person name="Qian W."/>
            <person name="Fan W."/>
        </authorList>
    </citation>
    <scope>NUCLEOTIDE SEQUENCE [LARGE SCALE GENOMIC DNA]</scope>
    <source>
        <strain evidence="4">SZHN2017</strain>
        <tissue evidence="4">Muscle</tissue>
    </source>
</reference>
<feature type="domain" description="C2H2-type" evidence="3">
    <location>
        <begin position="312"/>
        <end position="340"/>
    </location>
</feature>
<feature type="compositionally biased region" description="Basic and acidic residues" evidence="2">
    <location>
        <begin position="335"/>
        <end position="362"/>
    </location>
</feature>
<dbReference type="GO" id="GO:0008270">
    <property type="term" value="F:zinc ion binding"/>
    <property type="evidence" value="ECO:0007669"/>
    <property type="project" value="UniProtKB-KW"/>
</dbReference>
<feature type="compositionally biased region" description="Basic and acidic residues" evidence="2">
    <location>
        <begin position="199"/>
        <end position="215"/>
    </location>
</feature>
<dbReference type="EMBL" id="PZQS01000007">
    <property type="protein sequence ID" value="PVD27510.1"/>
    <property type="molecule type" value="Genomic_DNA"/>
</dbReference>
<evidence type="ECO:0000313" key="5">
    <source>
        <dbReference type="Proteomes" id="UP000245119"/>
    </source>
</evidence>
<proteinExistence type="predicted"/>
<gene>
    <name evidence="4" type="ORF">C0Q70_12672</name>
</gene>
<dbReference type="OrthoDB" id="8895262at2759"/>
<dbReference type="InterPro" id="IPR049012">
    <property type="entry name" value="Mutator_transp_dom"/>
</dbReference>
<keyword evidence="5" id="KW-1185">Reference proteome</keyword>
<evidence type="ECO:0000259" key="3">
    <source>
        <dbReference type="PROSITE" id="PS50157"/>
    </source>
</evidence>
<dbReference type="Pfam" id="PF20700">
    <property type="entry name" value="Mutator"/>
    <property type="match status" value="1"/>
</dbReference>
<evidence type="ECO:0000256" key="1">
    <source>
        <dbReference type="PROSITE-ProRule" id="PRU00042"/>
    </source>
</evidence>
<keyword evidence="1" id="KW-0862">Zinc</keyword>
<dbReference type="Proteomes" id="UP000245119">
    <property type="component" value="Linkage Group LG7"/>
</dbReference>
<protein>
    <recommendedName>
        <fullName evidence="3">C2H2-type domain-containing protein</fullName>
    </recommendedName>
</protein>
<dbReference type="PROSITE" id="PS00028">
    <property type="entry name" value="ZINC_FINGER_C2H2_1"/>
    <property type="match status" value="2"/>
</dbReference>
<keyword evidence="1" id="KW-0863">Zinc-finger</keyword>
<name>A0A2T7P273_POMCA</name>
<dbReference type="InterPro" id="IPR013087">
    <property type="entry name" value="Znf_C2H2_type"/>
</dbReference>
<sequence>MDTDNPWTKSETFAWNEGRRIVDLFELSKQLLCKRCEALLDLRRIEREDRFGFASVLYVPCVCGVTNELHTSRKQEPSSPSNPMYEVNIKASINLLLYGTGASNILGFLAVLDIPVPPPDDSCLIVPVTSDPGTSCTVTTSMSSSGASVASLSLPVSFDIQRQMSSAGVVSMDTIHSYHLEHSLHFLHQEADDKADEEEMKHSVKTDIVRKDGVKQQKGQPQEVTRGKGQPQEVIPKTAEGSDYEEFVNPMEWSSDSDVPEKADSDSSWKAEDEFEEKVLKKRAVRPRPVFTRKQRKSNPSVEPSEATTLKLRCEECSKDFPTLRGYNIHMKRVHSQESEARGESQDMLKSSGQHEENKEQTEGENLDEFEDNQLLKDEDNLGDSNFEATFPCDSEIEEEETEDEIQEKIKDVLYACSICSRAYISDLGFHSHMKNKHQIPNADVKQHELPVGGTVAKCCKGQEGWHIVITIFFESLNFGGI</sequence>
<feature type="region of interest" description="Disordered" evidence="2">
    <location>
        <begin position="334"/>
        <end position="371"/>
    </location>
</feature>
<feature type="region of interest" description="Disordered" evidence="2">
    <location>
        <begin position="192"/>
        <end position="276"/>
    </location>
</feature>
<organism evidence="4 5">
    <name type="scientific">Pomacea canaliculata</name>
    <name type="common">Golden apple snail</name>
    <dbReference type="NCBI Taxonomy" id="400727"/>
    <lineage>
        <taxon>Eukaryota</taxon>
        <taxon>Metazoa</taxon>
        <taxon>Spiralia</taxon>
        <taxon>Lophotrochozoa</taxon>
        <taxon>Mollusca</taxon>
        <taxon>Gastropoda</taxon>
        <taxon>Caenogastropoda</taxon>
        <taxon>Architaenioglossa</taxon>
        <taxon>Ampullarioidea</taxon>
        <taxon>Ampullariidae</taxon>
        <taxon>Pomacea</taxon>
    </lineage>
</organism>
<feature type="compositionally biased region" description="Basic and acidic residues" evidence="2">
    <location>
        <begin position="259"/>
        <end position="272"/>
    </location>
</feature>
<evidence type="ECO:0000256" key="2">
    <source>
        <dbReference type="SAM" id="MobiDB-lite"/>
    </source>
</evidence>
<accession>A0A2T7P273</accession>
<evidence type="ECO:0000313" key="4">
    <source>
        <dbReference type="EMBL" id="PVD27510.1"/>
    </source>
</evidence>
<dbReference type="AlphaFoldDB" id="A0A2T7P273"/>